<evidence type="ECO:0008006" key="3">
    <source>
        <dbReference type="Google" id="ProtNLM"/>
    </source>
</evidence>
<keyword evidence="2" id="KW-1185">Reference proteome</keyword>
<reference evidence="1 2" key="1">
    <citation type="journal article" date="2010" name="Stand. Genomic Sci.">
        <title>Complete genome sequence of Rhizobium leguminosarum bv trifolii strain WSM2304, an effective microsymbiont of the South American clover Trifolium polymorphum.</title>
        <authorList>
            <person name="Reeve W."/>
            <person name="O'Hara G."/>
            <person name="Chain P."/>
            <person name="Ardley J."/>
            <person name="Brau L."/>
            <person name="Nandesena K."/>
            <person name="Tiwari R."/>
            <person name="Malfatti S."/>
            <person name="Kiss H."/>
            <person name="Lapidus A."/>
            <person name="Copeland A."/>
            <person name="Nolan M."/>
            <person name="Land M."/>
            <person name="Ivanova N."/>
            <person name="Mavromatis K."/>
            <person name="Markowitz V."/>
            <person name="Kyrpides N."/>
            <person name="Melino V."/>
            <person name="Denton M."/>
            <person name="Yates R."/>
            <person name="Howieson J."/>
        </authorList>
    </citation>
    <scope>NUCLEOTIDE SEQUENCE [LARGE SCALE GENOMIC DNA]</scope>
    <source>
        <strain evidence="1 2">WSM2304</strain>
    </source>
</reference>
<dbReference type="EMBL" id="CP001191">
    <property type="protein sequence ID" value="ACI53968.1"/>
    <property type="molecule type" value="Genomic_DNA"/>
</dbReference>
<dbReference type="KEGG" id="rlt:Rleg2_0672"/>
<organism evidence="1 2">
    <name type="scientific">Rhizobium leguminosarum bv. trifolii (strain WSM2304)</name>
    <dbReference type="NCBI Taxonomy" id="395492"/>
    <lineage>
        <taxon>Bacteria</taxon>
        <taxon>Pseudomonadati</taxon>
        <taxon>Pseudomonadota</taxon>
        <taxon>Alphaproteobacteria</taxon>
        <taxon>Hyphomicrobiales</taxon>
        <taxon>Rhizobiaceae</taxon>
        <taxon>Rhizobium/Agrobacterium group</taxon>
        <taxon>Rhizobium</taxon>
    </lineage>
</organism>
<evidence type="ECO:0000313" key="2">
    <source>
        <dbReference type="Proteomes" id="UP000008330"/>
    </source>
</evidence>
<proteinExistence type="predicted"/>
<gene>
    <name evidence="1" type="ordered locus">Rleg2_0672</name>
</gene>
<dbReference type="Proteomes" id="UP000008330">
    <property type="component" value="Chromosome"/>
</dbReference>
<sequence>MLNRSVRILLPDDSHAATGLCSFGEALRYSNLVVLGDPGSGKTTLMTAANKVEGGTFFHARNFGIYATSDIAGKTIFIDALDEKRSRSDHPDSIAVIVEKLLATKPSRVRISCRALDWLGETDLTLFRPYFEANGGFAVVQLHDLDAEEQKAVLFQKDIRDAERFFDEAEKRGVGPLLKNPQTLTMLADVVKGGIWPETRFQLFNEAAKLLIREHNETKEHQTKQLFEPPELEAAAGAVCASMLISDEPSVSLRRSSASLGGAAYDRAPFANKDAVLSVLGRRAFQTCGDHSVTYCHRTVAEFLAAKWLSQIVKAGYPLGRALSLISVDGIPALELRGLYAWLPVFLPSHAYQLIQKEPLAVVLYGDPKALSPASRRTLLGALQDLSERDPWFTQWGIDEEILGNLSGHDMVEGFRSILGGEPENYHIRFFVLDAIAYGPQLPEMEEDLFTILENEAAPYGDRQRAFKALIRTAPRSADRISRYTRERLLLSGDQCRLAAEIIRSLFSECFTADDVAQLIRCYLKDRGRHVVGELWLLSESMPEADVVQVVDALFPVIEAHCQADWRHKSEVVTFFSRLVVAALKQEPVPGSAKIWQWLTALYLFRRSTNLGSSEHSELRNWLLEHPHLVQDFFDLAWSARSSERWWVILNDFFGTILHAFGTETLISKLMIVVEDIDQLSSRRAEAYAATLTYVYQNASNSRALFEQLYAYSQSEPFSKEFTDLSLCPVDRWEHEAAVRTLAERSKTEESRQKHRNDFDAAEGLIRSGEHKGWLAWCANVYFAIFSDVADTPDRRERLLTELGEERTETVLAAFQAAANKSHQLPSLSEILDLRRKERFQPWWRAIIAGCDIDWENRGTIVDVSDRLLEAALAIELYYPVFDKTENQYKPAIHGWLDASYRERADFAVRVFFECAKEDLANGRASSDAIYRLTQNELLKAASGASTADLLRRFPNASPEILRTLLASALSNVGFLLKINSAIEKLLTSLEHEIGVEQREIWLATAFLTCEEQLPDMLLKQLETNRKLEMLWAIQNAVFAFPINTDHDGLKGLPDRKAKFLVEQFGSNFPIEAHPEDGWSGRQNNWDANDFTRRLIDELSTRTGKEAKCALEQLSEDSTLVTCH</sequence>
<evidence type="ECO:0000313" key="1">
    <source>
        <dbReference type="EMBL" id="ACI53968.1"/>
    </source>
</evidence>
<name>A0ABF7QIZ2_RHILW</name>
<dbReference type="AlphaFoldDB" id="A0ABF7QIZ2"/>
<protein>
    <recommendedName>
        <fullName evidence="3">ATP-binding protein</fullName>
    </recommendedName>
</protein>
<accession>A0ABF7QIZ2</accession>